<dbReference type="VEuPathDB" id="FungiDB:PGTG_09378"/>
<feature type="compositionally biased region" description="Pro residues" evidence="1">
    <location>
        <begin position="362"/>
        <end position="380"/>
    </location>
</feature>
<evidence type="ECO:0000313" key="3">
    <source>
        <dbReference type="Proteomes" id="UP000008783"/>
    </source>
</evidence>
<feature type="compositionally biased region" description="Pro residues" evidence="1">
    <location>
        <begin position="387"/>
        <end position="403"/>
    </location>
</feature>
<dbReference type="OrthoDB" id="2507837at2759"/>
<dbReference type="Proteomes" id="UP000008783">
    <property type="component" value="Unassembled WGS sequence"/>
</dbReference>
<feature type="compositionally biased region" description="Basic and acidic residues" evidence="1">
    <location>
        <begin position="171"/>
        <end position="194"/>
    </location>
</feature>
<reference key="1">
    <citation type="submission" date="2007-01" db="EMBL/GenBank/DDBJ databases">
        <title>The Genome Sequence of Puccinia graminis f. sp. tritici Strain CRL 75-36-700-3.</title>
        <authorList>
            <consortium name="The Broad Institute Genome Sequencing Platform"/>
            <person name="Birren B."/>
            <person name="Lander E."/>
            <person name="Galagan J."/>
            <person name="Nusbaum C."/>
            <person name="Devon K."/>
            <person name="Cuomo C."/>
            <person name="Jaffe D."/>
            <person name="Butler J."/>
            <person name="Alvarez P."/>
            <person name="Gnerre S."/>
            <person name="Grabherr M."/>
            <person name="Mauceli E."/>
            <person name="Brockman W."/>
            <person name="Young S."/>
            <person name="LaButti K."/>
            <person name="Sykes S."/>
            <person name="DeCaprio D."/>
            <person name="Crawford M."/>
            <person name="Koehrsen M."/>
            <person name="Engels R."/>
            <person name="Montgomery P."/>
            <person name="Pearson M."/>
            <person name="Howarth C."/>
            <person name="Larson L."/>
            <person name="White J."/>
            <person name="Zeng Q."/>
            <person name="Kodira C."/>
            <person name="Yandava C."/>
            <person name="Alvarado L."/>
            <person name="O'Leary S."/>
            <person name="Szabo L."/>
            <person name="Dean R."/>
            <person name="Schein J."/>
        </authorList>
    </citation>
    <scope>NUCLEOTIDE SEQUENCE</scope>
    <source>
        <strain>CRL 75-36-700-3</strain>
    </source>
</reference>
<feature type="compositionally biased region" description="Polar residues" evidence="1">
    <location>
        <begin position="441"/>
        <end position="452"/>
    </location>
</feature>
<gene>
    <name evidence="2" type="ORF">PGTG_09378</name>
</gene>
<dbReference type="STRING" id="418459.E3KH90"/>
<dbReference type="GeneID" id="10532351"/>
<dbReference type="HOGENOM" id="CLU_025220_0_0_1"/>
<organism evidence="2 3">
    <name type="scientific">Puccinia graminis f. sp. tritici (strain CRL 75-36-700-3 / race SCCL)</name>
    <name type="common">Black stem rust fungus</name>
    <dbReference type="NCBI Taxonomy" id="418459"/>
    <lineage>
        <taxon>Eukaryota</taxon>
        <taxon>Fungi</taxon>
        <taxon>Dikarya</taxon>
        <taxon>Basidiomycota</taxon>
        <taxon>Pucciniomycotina</taxon>
        <taxon>Pucciniomycetes</taxon>
        <taxon>Pucciniales</taxon>
        <taxon>Pucciniaceae</taxon>
        <taxon>Puccinia</taxon>
    </lineage>
</organism>
<dbReference type="EMBL" id="DS178287">
    <property type="protein sequence ID" value="EFP83665.2"/>
    <property type="molecule type" value="Genomic_DNA"/>
</dbReference>
<feature type="compositionally biased region" description="Polar residues" evidence="1">
    <location>
        <begin position="207"/>
        <end position="239"/>
    </location>
</feature>
<dbReference type="PRINTS" id="PR01217">
    <property type="entry name" value="PRICHEXTENSN"/>
</dbReference>
<accession>E3KH90</accession>
<dbReference type="KEGG" id="pgr:PGTG_09378"/>
<feature type="compositionally biased region" description="Low complexity" evidence="1">
    <location>
        <begin position="130"/>
        <end position="142"/>
    </location>
</feature>
<reference evidence="3" key="2">
    <citation type="journal article" date="2011" name="Proc. Natl. Acad. Sci. U.S.A.">
        <title>Obligate biotrophy features unraveled by the genomic analysis of rust fungi.</title>
        <authorList>
            <person name="Duplessis S."/>
            <person name="Cuomo C.A."/>
            <person name="Lin Y.-C."/>
            <person name="Aerts A."/>
            <person name="Tisserant E."/>
            <person name="Veneault-Fourrey C."/>
            <person name="Joly D.L."/>
            <person name="Hacquard S."/>
            <person name="Amselem J."/>
            <person name="Cantarel B.L."/>
            <person name="Chiu R."/>
            <person name="Coutinho P.M."/>
            <person name="Feau N."/>
            <person name="Field M."/>
            <person name="Frey P."/>
            <person name="Gelhaye E."/>
            <person name="Goldberg J."/>
            <person name="Grabherr M.G."/>
            <person name="Kodira C.D."/>
            <person name="Kohler A."/>
            <person name="Kuees U."/>
            <person name="Lindquist E.A."/>
            <person name="Lucas S.M."/>
            <person name="Mago R."/>
            <person name="Mauceli E."/>
            <person name="Morin E."/>
            <person name="Murat C."/>
            <person name="Pangilinan J.L."/>
            <person name="Park R."/>
            <person name="Pearson M."/>
            <person name="Quesneville H."/>
            <person name="Rouhier N."/>
            <person name="Sakthikumar S."/>
            <person name="Salamov A.A."/>
            <person name="Schmutz J."/>
            <person name="Selles B."/>
            <person name="Shapiro H."/>
            <person name="Tanguay P."/>
            <person name="Tuskan G.A."/>
            <person name="Henrissat B."/>
            <person name="Van de Peer Y."/>
            <person name="Rouze P."/>
            <person name="Ellis J.G."/>
            <person name="Dodds P.N."/>
            <person name="Schein J.E."/>
            <person name="Zhong S."/>
            <person name="Hamelin R.C."/>
            <person name="Grigoriev I.V."/>
            <person name="Szabo L.J."/>
            <person name="Martin F."/>
        </authorList>
    </citation>
    <scope>NUCLEOTIDE SEQUENCE [LARGE SCALE GENOMIC DNA]</scope>
    <source>
        <strain evidence="3">CRL 75-36-700-3 / race SCCL</strain>
    </source>
</reference>
<feature type="compositionally biased region" description="Polar residues" evidence="1">
    <location>
        <begin position="494"/>
        <end position="508"/>
    </location>
</feature>
<evidence type="ECO:0000313" key="2">
    <source>
        <dbReference type="EMBL" id="EFP83665.2"/>
    </source>
</evidence>
<dbReference type="RefSeq" id="XP_003328084.2">
    <property type="nucleotide sequence ID" value="XM_003328036.2"/>
</dbReference>
<evidence type="ECO:0000256" key="1">
    <source>
        <dbReference type="SAM" id="MobiDB-lite"/>
    </source>
</evidence>
<feature type="compositionally biased region" description="Polar residues" evidence="1">
    <location>
        <begin position="577"/>
        <end position="586"/>
    </location>
</feature>
<feature type="compositionally biased region" description="Polar residues" evidence="1">
    <location>
        <begin position="251"/>
        <end position="264"/>
    </location>
</feature>
<keyword evidence="3" id="KW-1185">Reference proteome</keyword>
<proteinExistence type="predicted"/>
<feature type="region of interest" description="Disordered" evidence="1">
    <location>
        <begin position="103"/>
        <end position="590"/>
    </location>
</feature>
<sequence length="691" mass="74952">MIHRGIPVSGSTKALGIQGLKDGIREAPVGKSEMTIASDSGQATAATVRYWTTGLPSCPTLVASLPSFRRFPLKLEQAHQVSSASESLRSWIFPNLVRAKMRKPAEGKALAHRSRGKSSPSIPPGQQKFPQPTSSPPSSMLSRHSRWMPSSARSSKLFGRPIHSTRCVLENQKDGAGRPIEPIRENATEPDPKAHSINLQPIARPTPASQHSNSASFRPSAAPHSNPTTNMRPPSQTSAPYPGREGYPQFAPNQVNRHQPSPNFHPSGYPPNFQRPNPGQPSFAPRNGYNHSFQRSPPSYAGTGGQPQPDRRTPPNFYHQARPENASRFAQQFPPPPSPLGQGFPGSNGQPARPFPHTYAPPSNPPQSFPPHLFRPPYPPGSSVQPHPGPGMPPPPVYPPPDGAFPQYPMSRSKKSSQPGATLDFDFQDLAGPDALGRLAPNQNVPSKSMANNPLPFPHPSTGHGAPNSPDGRSFVRPPYPEQWRNRDPGAYPNSPQSPNFNSRNPDWSKSRPGARARSGNGPSSRTGPRPNHGLRGRGRGAVQLEPEPSLPPPPKTILDERGQYGVGPTPLGVPESISSTQSSKGLKTEEPLDDYKKIRELIAGSNTPITLPGFSQAIAFENSHLLQSPHSSEISWAHGQANKDQIVKRAFDLVIKNPSLEINQKRQTVALVDFLMLSREERSAKIKSSS</sequence>
<dbReference type="InParanoid" id="E3KH90"/>
<name>E3KH90_PUCGT</name>
<dbReference type="AlphaFoldDB" id="E3KH90"/>
<protein>
    <submittedName>
        <fullName evidence="2">Uncharacterized protein</fullName>
    </submittedName>
</protein>